<dbReference type="Gene3D" id="3.40.50.11710">
    <property type="entry name" value="Cyclodipeptide synthase"/>
    <property type="match status" value="1"/>
</dbReference>
<evidence type="ECO:0000256" key="1">
    <source>
        <dbReference type="ARBA" id="ARBA00006034"/>
    </source>
</evidence>
<dbReference type="GO" id="GO:0016755">
    <property type="term" value="F:aminoacyltransferase activity"/>
    <property type="evidence" value="ECO:0007669"/>
    <property type="project" value="InterPro"/>
</dbReference>
<evidence type="ECO:0000313" key="5">
    <source>
        <dbReference type="Proteomes" id="UP000316806"/>
    </source>
</evidence>
<accession>A0A516RK84</accession>
<protein>
    <recommendedName>
        <fullName evidence="3">Cyclodipeptide synthase</fullName>
    </recommendedName>
</protein>
<evidence type="ECO:0000256" key="2">
    <source>
        <dbReference type="ARBA" id="ARBA00022679"/>
    </source>
</evidence>
<keyword evidence="2" id="KW-0808">Transferase</keyword>
<proteinExistence type="inferred from homology"/>
<dbReference type="Pfam" id="PF16715">
    <property type="entry name" value="CDPS"/>
    <property type="match status" value="1"/>
</dbReference>
<organism evidence="4 5">
    <name type="scientific">Streptomyces spectabilis</name>
    <dbReference type="NCBI Taxonomy" id="68270"/>
    <lineage>
        <taxon>Bacteria</taxon>
        <taxon>Bacillati</taxon>
        <taxon>Actinomycetota</taxon>
        <taxon>Actinomycetes</taxon>
        <taxon>Kitasatosporales</taxon>
        <taxon>Streptomycetaceae</taxon>
        <taxon>Streptomyces</taxon>
    </lineage>
</organism>
<reference evidence="4 5" key="1">
    <citation type="journal article" date="2019" name="J. Ind. Microbiol. Biotechnol.">
        <title>The complete genomic sequence of Streptomyces spectabilis NRRL-2792 and identification of secondary metabolite biosynthetic gene clusters.</title>
        <authorList>
            <person name="Sinha A."/>
            <person name="Phillips-Salemka S."/>
            <person name="Niraula T.A."/>
            <person name="Short K.A."/>
            <person name="Niraula N.P."/>
        </authorList>
    </citation>
    <scope>NUCLEOTIDE SEQUENCE [LARGE SCALE GENOMIC DNA]</scope>
    <source>
        <strain evidence="4 5">NRRL 2792</strain>
    </source>
</reference>
<dbReference type="AlphaFoldDB" id="A0A516RK84"/>
<dbReference type="InterPro" id="IPR038622">
    <property type="entry name" value="CDPS_sf"/>
</dbReference>
<dbReference type="InterPro" id="IPR030903">
    <property type="entry name" value="CDPS"/>
</dbReference>
<sequence>MRPDRGVLGDGRRLARLAQHACVGVSPFSSCFKRARVAELCRWALPRFAETLAPGPQIQATAGDPDS</sequence>
<gene>
    <name evidence="4" type="ORF">FH965_00690</name>
</gene>
<evidence type="ECO:0000256" key="3">
    <source>
        <dbReference type="ARBA" id="ARBA00030771"/>
    </source>
</evidence>
<name>A0A516RK84_STRST</name>
<dbReference type="Proteomes" id="UP000316806">
    <property type="component" value="Chromosome"/>
</dbReference>
<comment type="similarity">
    <text evidence="1">Belongs to the CDPS family.</text>
</comment>
<evidence type="ECO:0000313" key="4">
    <source>
        <dbReference type="EMBL" id="QDQ16061.1"/>
    </source>
</evidence>
<dbReference type="EMBL" id="CP040916">
    <property type="protein sequence ID" value="QDQ16061.1"/>
    <property type="molecule type" value="Genomic_DNA"/>
</dbReference>